<accession>A0A0V1FQY9</accession>
<organism evidence="1 2">
    <name type="scientific">Trichinella pseudospiralis</name>
    <name type="common">Parasitic roundworm</name>
    <dbReference type="NCBI Taxonomy" id="6337"/>
    <lineage>
        <taxon>Eukaryota</taxon>
        <taxon>Metazoa</taxon>
        <taxon>Ecdysozoa</taxon>
        <taxon>Nematoda</taxon>
        <taxon>Enoplea</taxon>
        <taxon>Dorylaimia</taxon>
        <taxon>Trichinellida</taxon>
        <taxon>Trichinellidae</taxon>
        <taxon>Trichinella</taxon>
    </lineage>
</organism>
<dbReference type="OrthoDB" id="5912930at2759"/>
<comment type="caution">
    <text evidence="1">The sequence shown here is derived from an EMBL/GenBank/DDBJ whole genome shotgun (WGS) entry which is preliminary data.</text>
</comment>
<name>A0A0V1FQY9_TRIPS</name>
<keyword evidence="2" id="KW-1185">Reference proteome</keyword>
<protein>
    <submittedName>
        <fullName evidence="1">Uncharacterized protein</fullName>
    </submittedName>
</protein>
<dbReference type="AlphaFoldDB" id="A0A0V1FQY9"/>
<evidence type="ECO:0000313" key="1">
    <source>
        <dbReference type="EMBL" id="KRY87763.1"/>
    </source>
</evidence>
<dbReference type="Proteomes" id="UP000054995">
    <property type="component" value="Unassembled WGS sequence"/>
</dbReference>
<reference evidence="1 2" key="1">
    <citation type="submission" date="2015-01" db="EMBL/GenBank/DDBJ databases">
        <title>Evolution of Trichinella species and genotypes.</title>
        <authorList>
            <person name="Korhonen P.K."/>
            <person name="Edoardo P."/>
            <person name="Giuseppe L.R."/>
            <person name="Gasser R.B."/>
        </authorList>
    </citation>
    <scope>NUCLEOTIDE SEQUENCE [LARGE SCALE GENOMIC DNA]</scope>
    <source>
        <strain evidence="1">ISS470</strain>
    </source>
</reference>
<dbReference type="EMBL" id="JYDT01000050">
    <property type="protein sequence ID" value="KRY87763.1"/>
    <property type="molecule type" value="Genomic_DNA"/>
</dbReference>
<evidence type="ECO:0000313" key="2">
    <source>
        <dbReference type="Proteomes" id="UP000054995"/>
    </source>
</evidence>
<gene>
    <name evidence="1" type="ORF">T4D_12689</name>
</gene>
<proteinExistence type="predicted"/>
<sequence length="292" mass="33953">MGDNNVENNNITVRLRGFHEGLPLLQQRNRSDAPESVLLQLTDPVESIWRTVTILIDRRNEFYQSIVPVLQETVPRLFRNIRMETDPPLILEHQMFMENVIGFSYGKLGIHHRAIFYHEIILCLPVEKFMQLAYNTISSCSNDFYLVGRSNLYRLFHNIQQRALQCCAIVQNVLVIIVGVEEYFTELNCFRANQIQNASEMITENGYPMLYRAEALLSRQEYDRACRAVFEGIQVSYCQVSSMYQFAEQVHALTSDIAFREFENRHAIVRAVRQHLLRGTENQFDGNLLSPP</sequence>